<gene>
    <name evidence="3" type="ORF">BAR1_11635</name>
</gene>
<dbReference type="AlphaFoldDB" id="A0A347UI35"/>
<feature type="transmembrane region" description="Helical" evidence="2">
    <location>
        <begin position="151"/>
        <end position="171"/>
    </location>
</feature>
<feature type="transmembrane region" description="Helical" evidence="2">
    <location>
        <begin position="809"/>
        <end position="828"/>
    </location>
</feature>
<feature type="transmembrane region" description="Helical" evidence="2">
    <location>
        <begin position="769"/>
        <end position="789"/>
    </location>
</feature>
<dbReference type="PANTHER" id="PTHR38434">
    <property type="entry name" value="BLL2549 PROTEIN"/>
    <property type="match status" value="1"/>
</dbReference>
<feature type="transmembrane region" description="Helical" evidence="2">
    <location>
        <begin position="261"/>
        <end position="277"/>
    </location>
</feature>
<dbReference type="PIRSF" id="PIRSF035905">
    <property type="entry name" value="UCP035905_mp"/>
    <property type="match status" value="1"/>
</dbReference>
<feature type="transmembrane region" description="Helical" evidence="2">
    <location>
        <begin position="381"/>
        <end position="400"/>
    </location>
</feature>
<feature type="transmembrane region" description="Helical" evidence="2">
    <location>
        <begin position="354"/>
        <end position="375"/>
    </location>
</feature>
<feature type="transmembrane region" description="Helical" evidence="2">
    <location>
        <begin position="475"/>
        <end position="496"/>
    </location>
</feature>
<organism evidence="3 4">
    <name type="scientific">Profundibacter amoris</name>
    <dbReference type="NCBI Taxonomy" id="2171755"/>
    <lineage>
        <taxon>Bacteria</taxon>
        <taxon>Pseudomonadati</taxon>
        <taxon>Pseudomonadota</taxon>
        <taxon>Alphaproteobacteria</taxon>
        <taxon>Rhodobacterales</taxon>
        <taxon>Paracoccaceae</taxon>
        <taxon>Profundibacter</taxon>
    </lineage>
</organism>
<name>A0A347UI35_9RHOB</name>
<evidence type="ECO:0000313" key="4">
    <source>
        <dbReference type="Proteomes" id="UP000261704"/>
    </source>
</evidence>
<feature type="transmembrane region" description="Helical" evidence="2">
    <location>
        <begin position="407"/>
        <end position="423"/>
    </location>
</feature>
<evidence type="ECO:0000313" key="3">
    <source>
        <dbReference type="EMBL" id="AXX98513.1"/>
    </source>
</evidence>
<feature type="transmembrane region" description="Helical" evidence="2">
    <location>
        <begin position="183"/>
        <end position="204"/>
    </location>
</feature>
<feature type="transmembrane region" description="Helical" evidence="2">
    <location>
        <begin position="615"/>
        <end position="633"/>
    </location>
</feature>
<feature type="transmembrane region" description="Helical" evidence="2">
    <location>
        <begin position="671"/>
        <end position="691"/>
    </location>
</feature>
<reference evidence="3 4" key="1">
    <citation type="submission" date="2018-09" db="EMBL/GenBank/DDBJ databases">
        <title>Profundibacter amoris BAR1 gen. nov., sp. nov., a new member of the Roseobacter clade isolated at Lokis Castle Vent Field on the Arctic Mid-Oceanic Ridge.</title>
        <authorList>
            <person name="Le Moine Bauer S."/>
            <person name="Sjoeberg A.G."/>
            <person name="L'Haridon S."/>
            <person name="Stokke R."/>
            <person name="Roalkvam I."/>
            <person name="Steen I.H."/>
            <person name="Dahle H."/>
        </authorList>
    </citation>
    <scope>NUCLEOTIDE SEQUENCE [LARGE SCALE GENOMIC DNA]</scope>
    <source>
        <strain evidence="3 4">BAR1</strain>
    </source>
</reference>
<feature type="transmembrane region" description="Helical" evidence="2">
    <location>
        <begin position="210"/>
        <end position="230"/>
    </location>
</feature>
<evidence type="ECO:0000256" key="2">
    <source>
        <dbReference type="SAM" id="Phobius"/>
    </source>
</evidence>
<evidence type="ECO:0000256" key="1">
    <source>
        <dbReference type="SAM" id="MobiDB-lite"/>
    </source>
</evidence>
<feature type="transmembrane region" description="Helical" evidence="2">
    <location>
        <begin position="703"/>
        <end position="724"/>
    </location>
</feature>
<dbReference type="OrthoDB" id="5422830at2"/>
<feature type="transmembrane region" description="Helical" evidence="2">
    <location>
        <begin position="864"/>
        <end position="880"/>
    </location>
</feature>
<proteinExistence type="predicted"/>
<feature type="transmembrane region" description="Helical" evidence="2">
    <location>
        <begin position="840"/>
        <end position="858"/>
    </location>
</feature>
<feature type="transmembrane region" description="Helical" evidence="2">
    <location>
        <begin position="311"/>
        <end position="333"/>
    </location>
</feature>
<feature type="transmembrane region" description="Helical" evidence="2">
    <location>
        <begin position="582"/>
        <end position="600"/>
    </location>
</feature>
<feature type="transmembrane region" description="Helical" evidence="2">
    <location>
        <begin position="744"/>
        <end position="762"/>
    </location>
</feature>
<dbReference type="KEGG" id="pamo:BAR1_11635"/>
<feature type="transmembrane region" description="Helical" evidence="2">
    <location>
        <begin position="284"/>
        <end position="305"/>
    </location>
</feature>
<dbReference type="PANTHER" id="PTHR38434:SF1">
    <property type="entry name" value="BLL2549 PROTEIN"/>
    <property type="match status" value="1"/>
</dbReference>
<keyword evidence="2" id="KW-0472">Membrane</keyword>
<feature type="transmembrane region" description="Helical" evidence="2">
    <location>
        <begin position="120"/>
        <end position="139"/>
    </location>
</feature>
<dbReference type="InterPro" id="IPR014600">
    <property type="entry name" value="UCP035905_mem"/>
</dbReference>
<feature type="transmembrane region" description="Helical" evidence="2">
    <location>
        <begin position="535"/>
        <end position="552"/>
    </location>
</feature>
<keyword evidence="2" id="KW-0812">Transmembrane</keyword>
<protein>
    <submittedName>
        <fullName evidence="3">DUF2339 domain-containing protein</fullName>
    </submittedName>
</protein>
<accession>A0A347UI35</accession>
<dbReference type="Proteomes" id="UP000261704">
    <property type="component" value="Chromosome"/>
</dbReference>
<feature type="transmembrane region" description="Helical" evidence="2">
    <location>
        <begin position="449"/>
        <end position="468"/>
    </location>
</feature>
<keyword evidence="2" id="KW-1133">Transmembrane helix</keyword>
<sequence>MFVYWGFVLELVIPTLLLALYLLFSHLKLKKKVTELQRRVDGLQAGEMPEGVAVPPEEPRPVAENVPEQGPVTIKDVAPKSTPWKPAKTDRPEPVSESAQPRAFVFNREKTAAFLDWLQANWFLAVAALSMALAGVFFVQYGIENGYLTPFWRVMGALALGVALIAAGEWIRRRAGDEDGHAAYLPSTFSGAGLVALFAGVLAARQMYGLIGPEMALVGLVAVSALAVVLGWFYGPLLAMVGIVGATAAPFLVGGSSENGWLFYYYFALILAAGMLVDAIKRWAWVSALTLIFAFGGAAMVFNMGAGGEHFLGFALIAAVVSAMVPPLRFWPAHAGQMVSLSLFRQGKAGWPEFPTRVAAGGFAAAVLATVPVAIDAVEVWQALVTSMVLLGLAVIWFKGAPALRDLVVLPPLAFLFTLFAQGQGHGDLYRLFAAGRDRLPETSPPWDVTWLVALAALGSALMFWRGMREREYRLVWAGGAALFAPLVVATLDIWWRPVPVLGQALWAWHGMAVAIVMVLFALRCAKADGQDRRRVAIFALAVMVMITFALVVMLSDVALTLAIAVMVLLAALIDRQLNLRLLSVFMQVGGVVVGYRLVVDPGVIWAYDAAQADLLLGYGGAILLFSATWFLLKARKRMAAIVVMESAVFTLIGVFASIELLRRFEYVSDANPLIASFGLIWLISAANQLYRMKIGGWMRRVRLGLAVVFGVIGLMALAANLTFANPLLEGSENVHGPMVFDSLMLAYLMPALLFGFVALRFTHLFRWFRILLGAVASALAAFYVALEIRRFWQGDKIVAYRDTSDGELYSYTIAMLLISVGLLFFAFSKRSDLIRKAAMAGIGLTIAKVFLIDMSGLTGLTRVASFLGLGLSLSGLAWVSRRMTLQWDKGAGEEAES</sequence>
<dbReference type="EMBL" id="CP032125">
    <property type="protein sequence ID" value="AXX98513.1"/>
    <property type="molecule type" value="Genomic_DNA"/>
</dbReference>
<keyword evidence="4" id="KW-1185">Reference proteome</keyword>
<feature type="region of interest" description="Disordered" evidence="1">
    <location>
        <begin position="49"/>
        <end position="96"/>
    </location>
</feature>
<dbReference type="Pfam" id="PF10101">
    <property type="entry name" value="DUF2339"/>
    <property type="match status" value="1"/>
</dbReference>
<feature type="transmembrane region" description="Helical" evidence="2">
    <location>
        <begin position="6"/>
        <end position="24"/>
    </location>
</feature>
<feature type="transmembrane region" description="Helical" evidence="2">
    <location>
        <begin position="640"/>
        <end position="659"/>
    </location>
</feature>
<feature type="transmembrane region" description="Helical" evidence="2">
    <location>
        <begin position="502"/>
        <end position="523"/>
    </location>
</feature>
<dbReference type="InterPro" id="IPR019286">
    <property type="entry name" value="DUF2339_TM"/>
</dbReference>
<feature type="transmembrane region" description="Helical" evidence="2">
    <location>
        <begin position="558"/>
        <end position="575"/>
    </location>
</feature>